<sequence>MKSINTQGITHFELLNGSCEWYWGTDYIHGDLYEAEELFKMGHKVKSNKLLFIHYPDGSVVEPVKPQDGQYFGCPIYCDNHIIILLVDFLNKQIKLVQYDDKSNKTTLLTVIPLVDVKDRYNLLLKQYPLMLTRQGNEGKFEMIYPEKMEFEITPNESFYFRENEKLFFLAWYEDPDYREEVIVREIFTGRILDKISGAIQSMPDGQKWILS</sequence>
<dbReference type="RefSeq" id="WP_179236503.1">
    <property type="nucleotide sequence ID" value="NZ_JACBNQ010000001.1"/>
</dbReference>
<accession>A0A974BGN9</accession>
<keyword evidence="2" id="KW-1185">Reference proteome</keyword>
<evidence type="ECO:0000313" key="1">
    <source>
        <dbReference type="EMBL" id="NYB72829.1"/>
    </source>
</evidence>
<protein>
    <submittedName>
        <fullName evidence="1">Uncharacterized protein</fullName>
    </submittedName>
</protein>
<reference evidence="1" key="1">
    <citation type="submission" date="2020-07" db="EMBL/GenBank/DDBJ databases">
        <title>Genomic analysis of a strain of Sedimentibacter Hydroxybenzoicus DSM7310.</title>
        <authorList>
            <person name="Ma S."/>
        </authorList>
    </citation>
    <scope>NUCLEOTIDE SEQUENCE</scope>
    <source>
        <strain evidence="1">DSM 7310</strain>
    </source>
</reference>
<dbReference type="EMBL" id="JACBNQ010000001">
    <property type="protein sequence ID" value="NYB72829.1"/>
    <property type="molecule type" value="Genomic_DNA"/>
</dbReference>
<evidence type="ECO:0000313" key="2">
    <source>
        <dbReference type="Proteomes" id="UP000611629"/>
    </source>
</evidence>
<organism evidence="1 2">
    <name type="scientific">Sedimentibacter hydroxybenzoicus DSM 7310</name>
    <dbReference type="NCBI Taxonomy" id="1123245"/>
    <lineage>
        <taxon>Bacteria</taxon>
        <taxon>Bacillati</taxon>
        <taxon>Bacillota</taxon>
        <taxon>Tissierellia</taxon>
        <taxon>Sedimentibacter</taxon>
    </lineage>
</organism>
<gene>
    <name evidence="1" type="ORF">HZF24_01595</name>
</gene>
<comment type="caution">
    <text evidence="1">The sequence shown here is derived from an EMBL/GenBank/DDBJ whole genome shotgun (WGS) entry which is preliminary data.</text>
</comment>
<dbReference type="Proteomes" id="UP000611629">
    <property type="component" value="Unassembled WGS sequence"/>
</dbReference>
<name>A0A974BGN9_SEDHY</name>
<dbReference type="AlphaFoldDB" id="A0A974BGN9"/>
<proteinExistence type="predicted"/>